<accession>A0A158DYL9</accession>
<evidence type="ECO:0000259" key="2">
    <source>
        <dbReference type="Pfam" id="PF04984"/>
    </source>
</evidence>
<evidence type="ECO:0000259" key="3">
    <source>
        <dbReference type="Pfam" id="PF17482"/>
    </source>
</evidence>
<protein>
    <submittedName>
        <fullName evidence="4">Phage tail sheath protein</fullName>
    </submittedName>
</protein>
<dbReference type="Proteomes" id="UP000054978">
    <property type="component" value="Unassembled WGS sequence"/>
</dbReference>
<reference evidence="4" key="1">
    <citation type="submission" date="2016-01" db="EMBL/GenBank/DDBJ databases">
        <authorList>
            <person name="Peeters C."/>
        </authorList>
    </citation>
    <scope>NUCLEOTIDE SEQUENCE [LARGE SCALE GENOMIC DNA]</scope>
    <source>
        <strain evidence="4">LMG 29326</strain>
    </source>
</reference>
<evidence type="ECO:0000256" key="1">
    <source>
        <dbReference type="ARBA" id="ARBA00008005"/>
    </source>
</evidence>
<comment type="similarity">
    <text evidence="1">Belongs to the myoviridae tail sheath protein family.</text>
</comment>
<keyword evidence="5" id="KW-1185">Reference proteome</keyword>
<dbReference type="Pfam" id="PF04984">
    <property type="entry name" value="Phage_sheath_1"/>
    <property type="match status" value="1"/>
</dbReference>
<gene>
    <name evidence="4" type="ORF">AWB83_06122</name>
</gene>
<evidence type="ECO:0000313" key="4">
    <source>
        <dbReference type="EMBL" id="SAK99678.1"/>
    </source>
</evidence>
<proteinExistence type="inferred from homology"/>
<dbReference type="PANTHER" id="PTHR35861">
    <property type="match status" value="1"/>
</dbReference>
<dbReference type="STRING" id="1777144.AWB83_06122"/>
<dbReference type="InterPro" id="IPR052042">
    <property type="entry name" value="Tail_sheath_structural"/>
</dbReference>
<evidence type="ECO:0000313" key="5">
    <source>
        <dbReference type="Proteomes" id="UP000054978"/>
    </source>
</evidence>
<dbReference type="RefSeq" id="WP_087049427.1">
    <property type="nucleotide sequence ID" value="NZ_FCOB02000041.1"/>
</dbReference>
<feature type="domain" description="Tail sheath protein C-terminal" evidence="3">
    <location>
        <begin position="401"/>
        <end position="506"/>
    </location>
</feature>
<dbReference type="Pfam" id="PF17482">
    <property type="entry name" value="Phage_sheath_1C"/>
    <property type="match status" value="1"/>
</dbReference>
<dbReference type="Gene3D" id="3.40.50.11780">
    <property type="match status" value="2"/>
</dbReference>
<name>A0A158DYL9_9BURK</name>
<dbReference type="InterPro" id="IPR035089">
    <property type="entry name" value="Phage_sheath_subtilisin"/>
</dbReference>
<organism evidence="4 5">
    <name type="scientific">Caballeronia ptereochthonis</name>
    <dbReference type="NCBI Taxonomy" id="1777144"/>
    <lineage>
        <taxon>Bacteria</taxon>
        <taxon>Pseudomonadati</taxon>
        <taxon>Pseudomonadota</taxon>
        <taxon>Betaproteobacteria</taxon>
        <taxon>Burkholderiales</taxon>
        <taxon>Burkholderiaceae</taxon>
        <taxon>Caballeronia</taxon>
    </lineage>
</organism>
<dbReference type="OrthoDB" id="9767864at2"/>
<feature type="domain" description="Tail sheath protein subtilisin-like" evidence="2">
    <location>
        <begin position="228"/>
        <end position="400"/>
    </location>
</feature>
<dbReference type="EMBL" id="FCOB02000041">
    <property type="protein sequence ID" value="SAK99678.1"/>
    <property type="molecule type" value="Genomic_DNA"/>
</dbReference>
<dbReference type="InterPro" id="IPR020287">
    <property type="entry name" value="Tail_sheath_C"/>
</dbReference>
<dbReference type="AlphaFoldDB" id="A0A158DYL9"/>
<dbReference type="PANTHER" id="PTHR35861:SF1">
    <property type="entry name" value="PHAGE TAIL SHEATH PROTEIN"/>
    <property type="match status" value="1"/>
</dbReference>
<comment type="caution">
    <text evidence="4">The sequence shown here is derived from an EMBL/GenBank/DDBJ whole genome shotgun (WGS) entry which is preliminary data.</text>
</comment>
<sequence>MAEYLSPGVYIEEIERGPKPIEGVSTSTAAFLGRTERGTTQPQLVTSFNRYKQLFGNVFETGEFLPQAVSTFFDNGGVRCYICRIVGQNASVGSLDLGDLRVSANGPGAWSARVYVKIDASSTKTMVNGALTPVGIKLQIAYWSVKPEKEEDPFGTDPLVYPPTQVEQFDDLVLDNARSPNYFLKRVPNNSGLITLGTKDDLQGKPPQPPNLPATGLLSAGADGDAVTSADYNLVVADPSKRMGLQALLLDQYRDVALVYAPNADDALITTITAHCERQRFRFAVFDSPSGISDASNLDPRSKNHDTSYGAFYYPWIAIADPQSGAPLRMPPGGAVLGIYARSDNQRGVFKAPANEIVNDATDLEYYIDGGIQDVLNPRGVNVIRQFPGRGIRVWGARTLSSDALWKYVPVRRLFIFLEHSIFDGTQWVVFEPNDERLWARVKDSIRVFLRGQWRDGALMGTTEAEAFSIACDRTTMTDDDILNGKLICEIGVAPVRPAEFVIFRIFQMTVEAKT</sequence>